<dbReference type="SUPFAM" id="SSF53474">
    <property type="entry name" value="alpha/beta-Hydrolases"/>
    <property type="match status" value="1"/>
</dbReference>
<dbReference type="AlphaFoldDB" id="A0A9Q0B942"/>
<feature type="signal peptide" evidence="1">
    <location>
        <begin position="1"/>
        <end position="30"/>
    </location>
</feature>
<dbReference type="PANTHER" id="PTHR43265">
    <property type="entry name" value="ESTERASE ESTD"/>
    <property type="match status" value="1"/>
</dbReference>
<name>A0A9Q0B942_9HYPO</name>
<reference evidence="3" key="1">
    <citation type="journal article" date="2021" name="J Fungi (Basel)">
        <title>Genomic and Metabolomic Analyses of the Marine Fungus Emericellopsis cladophorae: Insights into Saltwater Adaptability Mechanisms and Its Biosynthetic Potential.</title>
        <authorList>
            <person name="Goncalves M.F.M."/>
            <person name="Hilario S."/>
            <person name="Van de Peer Y."/>
            <person name="Esteves A.C."/>
            <person name="Alves A."/>
        </authorList>
    </citation>
    <scope>NUCLEOTIDE SEQUENCE</scope>
    <source>
        <strain evidence="3">MUM 19.33</strain>
    </source>
</reference>
<reference evidence="3" key="2">
    <citation type="submission" date="2022-07" db="EMBL/GenBank/DDBJ databases">
        <authorList>
            <person name="Goncalves M.F.M."/>
            <person name="Hilario S."/>
            <person name="Van De Peer Y."/>
            <person name="Esteves A.C."/>
            <person name="Alves A."/>
        </authorList>
    </citation>
    <scope>NUCLEOTIDE SEQUENCE</scope>
    <source>
        <strain evidence="3">MUM 19.33</strain>
    </source>
</reference>
<dbReference type="EMBL" id="JAGIXG020000074">
    <property type="protein sequence ID" value="KAI6778292.1"/>
    <property type="molecule type" value="Genomic_DNA"/>
</dbReference>
<organism evidence="3 4">
    <name type="scientific">Emericellopsis cladophorae</name>
    <dbReference type="NCBI Taxonomy" id="2686198"/>
    <lineage>
        <taxon>Eukaryota</taxon>
        <taxon>Fungi</taxon>
        <taxon>Dikarya</taxon>
        <taxon>Ascomycota</taxon>
        <taxon>Pezizomycotina</taxon>
        <taxon>Sordariomycetes</taxon>
        <taxon>Hypocreomycetidae</taxon>
        <taxon>Hypocreales</taxon>
        <taxon>Bionectriaceae</taxon>
        <taxon>Emericellopsis</taxon>
    </lineage>
</organism>
<accession>A0A9Q0B942</accession>
<dbReference type="InterPro" id="IPR029058">
    <property type="entry name" value="AB_hydrolase_fold"/>
</dbReference>
<feature type="domain" description="Serine aminopeptidase S33" evidence="2">
    <location>
        <begin position="85"/>
        <end position="300"/>
    </location>
</feature>
<evidence type="ECO:0000313" key="4">
    <source>
        <dbReference type="Proteomes" id="UP001055219"/>
    </source>
</evidence>
<sequence>MWPSGRLFGLQVSPLLTAGFGVAWECPSYAEDGYARETEIELRSKLEVPGIVCLPKHTGPHACAVFLAGSGPCDRDSSIGSLKPFKDLALGLAQGGIVSVRFDKVTLRHGQKFRNRSSLTIADEYFDQANAAIEYASQYPEIDSDRIFLLGHSLGATIAPYLAQVDNRIRGIVLLAPPGEAVYKAYVRQLRYFASLDSDLVESTQELIADAEKKSDAADRLGPDSTTAPRDLPFSLPACYWNSCRELDPIGTCKAMDKPILLLQGSRDYQVTVEDNFTAWKSQLRSKQDVALGVLEDLDHCFIRGEGLSIPADYDKAGNVDATAVDTITEWIMSTSGGPHSGA</sequence>
<keyword evidence="4" id="KW-1185">Reference proteome</keyword>
<dbReference type="Pfam" id="PF12146">
    <property type="entry name" value="Hydrolase_4"/>
    <property type="match status" value="1"/>
</dbReference>
<dbReference type="OrthoDB" id="10249433at2759"/>
<evidence type="ECO:0000313" key="3">
    <source>
        <dbReference type="EMBL" id="KAI6778292.1"/>
    </source>
</evidence>
<dbReference type="GeneID" id="75834941"/>
<evidence type="ECO:0000259" key="2">
    <source>
        <dbReference type="Pfam" id="PF12146"/>
    </source>
</evidence>
<dbReference type="Proteomes" id="UP001055219">
    <property type="component" value="Unassembled WGS sequence"/>
</dbReference>
<dbReference type="InterPro" id="IPR053145">
    <property type="entry name" value="AB_hydrolase_Est10"/>
</dbReference>
<evidence type="ECO:0000256" key="1">
    <source>
        <dbReference type="SAM" id="SignalP"/>
    </source>
</evidence>
<dbReference type="Gene3D" id="3.40.50.1820">
    <property type="entry name" value="alpha/beta hydrolase"/>
    <property type="match status" value="1"/>
</dbReference>
<feature type="chain" id="PRO_5040144886" description="Serine aminopeptidase S33 domain-containing protein" evidence="1">
    <location>
        <begin position="31"/>
        <end position="343"/>
    </location>
</feature>
<protein>
    <recommendedName>
        <fullName evidence="2">Serine aminopeptidase S33 domain-containing protein</fullName>
    </recommendedName>
</protein>
<proteinExistence type="predicted"/>
<keyword evidence="1" id="KW-0732">Signal</keyword>
<dbReference type="RefSeq" id="XP_051359148.1">
    <property type="nucleotide sequence ID" value="XM_051509881.1"/>
</dbReference>
<dbReference type="GO" id="GO:0052689">
    <property type="term" value="F:carboxylic ester hydrolase activity"/>
    <property type="evidence" value="ECO:0007669"/>
    <property type="project" value="TreeGrafter"/>
</dbReference>
<dbReference type="InterPro" id="IPR022742">
    <property type="entry name" value="Hydrolase_4"/>
</dbReference>
<comment type="caution">
    <text evidence="3">The sequence shown here is derived from an EMBL/GenBank/DDBJ whole genome shotgun (WGS) entry which is preliminary data.</text>
</comment>
<dbReference type="PANTHER" id="PTHR43265:SF1">
    <property type="entry name" value="ESTERASE ESTD"/>
    <property type="match status" value="1"/>
</dbReference>
<gene>
    <name evidence="3" type="ORF">J7T54_008470</name>
</gene>